<dbReference type="InterPro" id="IPR005123">
    <property type="entry name" value="Oxoglu/Fe-dep_dioxygenase_dom"/>
</dbReference>
<dbReference type="GO" id="GO:0035513">
    <property type="term" value="P:oxidative RNA demethylation"/>
    <property type="evidence" value="ECO:0007669"/>
    <property type="project" value="TreeGrafter"/>
</dbReference>
<dbReference type="GO" id="GO:0005737">
    <property type="term" value="C:cytoplasm"/>
    <property type="evidence" value="ECO:0007669"/>
    <property type="project" value="TreeGrafter"/>
</dbReference>
<name>A0A1H3BBL2_9RHOB</name>
<feature type="domain" description="Fe2OG dioxygenase" evidence="7">
    <location>
        <begin position="154"/>
        <end position="255"/>
    </location>
</feature>
<feature type="binding site" evidence="5">
    <location>
        <begin position="122"/>
        <end position="124"/>
    </location>
    <ligand>
        <name>substrate</name>
    </ligand>
</feature>
<feature type="binding site" evidence="6">
    <location>
        <position position="228"/>
    </location>
    <ligand>
        <name>Fe cation</name>
        <dbReference type="ChEBI" id="CHEBI:24875"/>
        <note>catalytic</note>
    </ligand>
</feature>
<feature type="binding site" evidence="6">
    <location>
        <position position="174"/>
    </location>
    <ligand>
        <name>Fe cation</name>
        <dbReference type="ChEBI" id="CHEBI:24875"/>
        <note>catalytic</note>
    </ligand>
</feature>
<dbReference type="EMBL" id="FNNP01000005">
    <property type="protein sequence ID" value="SDX38419.1"/>
    <property type="molecule type" value="Genomic_DNA"/>
</dbReference>
<keyword evidence="8" id="KW-0489">Methyltransferase</keyword>
<keyword evidence="3" id="KW-0560">Oxidoreductase</keyword>
<dbReference type="PANTHER" id="PTHR16557:SF2">
    <property type="entry name" value="NUCLEIC ACID DIOXYGENASE ALKBH1"/>
    <property type="match status" value="1"/>
</dbReference>
<organism evidence="8 9">
    <name type="scientific">Ruegeria halocynthiae</name>
    <dbReference type="NCBI Taxonomy" id="985054"/>
    <lineage>
        <taxon>Bacteria</taxon>
        <taxon>Pseudomonadati</taxon>
        <taxon>Pseudomonadota</taxon>
        <taxon>Alphaproteobacteria</taxon>
        <taxon>Rhodobacterales</taxon>
        <taxon>Roseobacteraceae</taxon>
        <taxon>Ruegeria</taxon>
    </lineage>
</organism>
<dbReference type="GO" id="GO:0008198">
    <property type="term" value="F:ferrous iron binding"/>
    <property type="evidence" value="ECO:0007669"/>
    <property type="project" value="TreeGrafter"/>
</dbReference>
<dbReference type="Gene3D" id="2.60.120.590">
    <property type="entry name" value="Alpha-ketoglutarate-dependent dioxygenase AlkB-like"/>
    <property type="match status" value="1"/>
</dbReference>
<dbReference type="GO" id="GO:0008168">
    <property type="term" value="F:methyltransferase activity"/>
    <property type="evidence" value="ECO:0007669"/>
    <property type="project" value="UniProtKB-KW"/>
</dbReference>
<evidence type="ECO:0000256" key="1">
    <source>
        <dbReference type="ARBA" id="ARBA00022723"/>
    </source>
</evidence>
<comment type="cofactor">
    <cofactor evidence="6">
        <name>Fe(2+)</name>
        <dbReference type="ChEBI" id="CHEBI:29033"/>
    </cofactor>
    <text evidence="6">Binds 1 Fe(2+) ion per subunit.</text>
</comment>
<feature type="binding site" evidence="5">
    <location>
        <begin position="246"/>
        <end position="252"/>
    </location>
    <ligand>
        <name>2-oxoglutarate</name>
        <dbReference type="ChEBI" id="CHEBI:16810"/>
    </ligand>
</feature>
<evidence type="ECO:0000313" key="8">
    <source>
        <dbReference type="EMBL" id="SDX38419.1"/>
    </source>
</evidence>
<dbReference type="GO" id="GO:0035515">
    <property type="term" value="F:oxidative RNA demethylase activity"/>
    <property type="evidence" value="ECO:0007669"/>
    <property type="project" value="TreeGrafter"/>
</dbReference>
<dbReference type="GO" id="GO:0035516">
    <property type="term" value="F:broad specificity oxidative DNA demethylase activity"/>
    <property type="evidence" value="ECO:0007669"/>
    <property type="project" value="TreeGrafter"/>
</dbReference>
<evidence type="ECO:0000256" key="2">
    <source>
        <dbReference type="ARBA" id="ARBA00022964"/>
    </source>
</evidence>
<evidence type="ECO:0000256" key="5">
    <source>
        <dbReference type="PIRSR" id="PIRSR604574-1"/>
    </source>
</evidence>
<dbReference type="GO" id="GO:0032259">
    <property type="term" value="P:methylation"/>
    <property type="evidence" value="ECO:0007669"/>
    <property type="project" value="UniProtKB-KW"/>
</dbReference>
<protein>
    <submittedName>
        <fullName evidence="8">Alkylated DNA repair protein (DNA oxidative demethylase)</fullName>
    </submittedName>
</protein>
<sequence>MASLPRSVVHEWPYTIARPGVYKGGIRGLQAVRIAGFRDSAAFFGKVLARNGDSSMAQLLLRGFDIRKGHLDTAAQAGLIELLRPILKAAPLYRPIMPSGKEMSVRMTSAGAMGWVTDRAGYRYQDTHPKGMSWPAIPDKILTIWQNLTGADRQPDCCLINYYGEGTRMGLHQDKDEADFSWPVLSISLGDDALFRIGNTTRGGKTESIWLNSGDVVIMGGPARLSYHGIDRIRFGSSRLLPKGGRINLTLRVAV</sequence>
<gene>
    <name evidence="8" type="ORF">SAMN05444358_10598</name>
</gene>
<feature type="binding site" evidence="5">
    <location>
        <position position="115"/>
    </location>
    <ligand>
        <name>substrate</name>
    </ligand>
</feature>
<evidence type="ECO:0000313" key="9">
    <source>
        <dbReference type="Proteomes" id="UP000183400"/>
    </source>
</evidence>
<proteinExistence type="predicted"/>
<dbReference type="Pfam" id="PF13532">
    <property type="entry name" value="2OG-FeII_Oxy_2"/>
    <property type="match status" value="1"/>
</dbReference>
<keyword evidence="9" id="KW-1185">Reference proteome</keyword>
<accession>A0A1H3BBL2</accession>
<dbReference type="InterPro" id="IPR037151">
    <property type="entry name" value="AlkB-like_sf"/>
</dbReference>
<evidence type="ECO:0000256" key="6">
    <source>
        <dbReference type="PIRSR" id="PIRSR604574-2"/>
    </source>
</evidence>
<reference evidence="9" key="1">
    <citation type="submission" date="2016-10" db="EMBL/GenBank/DDBJ databases">
        <authorList>
            <person name="Varghese N."/>
            <person name="Submissions S."/>
        </authorList>
    </citation>
    <scope>NUCLEOTIDE SEQUENCE [LARGE SCALE GENOMIC DNA]</scope>
    <source>
        <strain evidence="9">DSM 27839</strain>
    </source>
</reference>
<dbReference type="InterPro" id="IPR027450">
    <property type="entry name" value="AlkB-like"/>
</dbReference>
<dbReference type="STRING" id="985054.SAMN05444358_10598"/>
<evidence type="ECO:0000256" key="3">
    <source>
        <dbReference type="ARBA" id="ARBA00023002"/>
    </source>
</evidence>
<feature type="binding site" evidence="5">
    <location>
        <begin position="161"/>
        <end position="163"/>
    </location>
    <ligand>
        <name>2-oxoglutarate</name>
        <dbReference type="ChEBI" id="CHEBI:16810"/>
    </ligand>
</feature>
<keyword evidence="1 6" id="KW-0479">Metal-binding</keyword>
<keyword evidence="2" id="KW-0223">Dioxygenase</keyword>
<feature type="binding site" evidence="6">
    <location>
        <position position="172"/>
    </location>
    <ligand>
        <name>Fe cation</name>
        <dbReference type="ChEBI" id="CHEBI:24875"/>
        <note>catalytic</note>
    </ligand>
</feature>
<dbReference type="PROSITE" id="PS51471">
    <property type="entry name" value="FE2OG_OXY"/>
    <property type="match status" value="1"/>
</dbReference>
<dbReference type="Proteomes" id="UP000183400">
    <property type="component" value="Unassembled WGS sequence"/>
</dbReference>
<dbReference type="PANTHER" id="PTHR16557">
    <property type="entry name" value="ALKYLATED DNA REPAIR PROTEIN ALKB-RELATED"/>
    <property type="match status" value="1"/>
</dbReference>
<evidence type="ECO:0000256" key="4">
    <source>
        <dbReference type="ARBA" id="ARBA00023004"/>
    </source>
</evidence>
<feature type="binding site" evidence="5">
    <location>
        <position position="176"/>
    </location>
    <ligand>
        <name>substrate</name>
    </ligand>
</feature>
<feature type="binding site" evidence="5">
    <location>
        <position position="202"/>
    </location>
    <ligand>
        <name>substrate</name>
    </ligand>
</feature>
<dbReference type="InterPro" id="IPR004574">
    <property type="entry name" value="Alkb"/>
</dbReference>
<keyword evidence="4 6" id="KW-0408">Iron</keyword>
<evidence type="ECO:0000259" key="7">
    <source>
        <dbReference type="PROSITE" id="PS51471"/>
    </source>
</evidence>
<dbReference type="AlphaFoldDB" id="A0A1H3BBL2"/>
<dbReference type="SUPFAM" id="SSF51197">
    <property type="entry name" value="Clavaminate synthase-like"/>
    <property type="match status" value="1"/>
</dbReference>
<keyword evidence="8" id="KW-0808">Transferase</keyword>